<proteinExistence type="predicted"/>
<keyword evidence="1" id="KW-0732">Signal</keyword>
<evidence type="ECO:0000256" key="1">
    <source>
        <dbReference type="SAM" id="SignalP"/>
    </source>
</evidence>
<comment type="caution">
    <text evidence="3">The sequence shown here is derived from an EMBL/GenBank/DDBJ whole genome shotgun (WGS) entry which is preliminary data.</text>
</comment>
<dbReference type="Proteomes" id="UP000712007">
    <property type="component" value="Unassembled WGS sequence"/>
</dbReference>
<evidence type="ECO:0000259" key="2">
    <source>
        <dbReference type="Pfam" id="PF18942"/>
    </source>
</evidence>
<dbReference type="InterPro" id="IPR043744">
    <property type="entry name" value="DUF5689"/>
</dbReference>
<sequence length="274" mass="30619">MKKTMRYILSAVVVAATLTACENYTAPEPEFPVYDWEANMTIAELRSKHEITNPSQKPQKVEEDWIIKGVITGDDESGNIYKSLYLQDETGGINLAIDQVNMYNIMPVGQTVFVKLKGLYFGDYRGGYQIGAEDAGEMGRWDWSWEAFKDPTTGEYPYKHYYPSGVPDMSQVPAPTEIASKNDLTMDKTCTLVTLKNVTFDNGGTATWAVKEENTNQNLKFADGTSMIVRTSGYSNFYADTIPEGTGDVTGILSIYGSTYQLLIRSREDIGEFK</sequence>
<feature type="chain" id="PRO_5036713874" description="DUF5689 domain-containing protein" evidence="1">
    <location>
        <begin position="26"/>
        <end position="274"/>
    </location>
</feature>
<organism evidence="3 4">
    <name type="scientific">Candidatus Aphodosoma intestinipullorum</name>
    <dbReference type="NCBI Taxonomy" id="2840674"/>
    <lineage>
        <taxon>Bacteria</taxon>
        <taxon>Pseudomonadati</taxon>
        <taxon>Bacteroidota</taxon>
        <taxon>Bacteroidia</taxon>
        <taxon>Bacteroidales</taxon>
        <taxon>Candidatus Aphodosoma</taxon>
    </lineage>
</organism>
<reference evidence="3" key="2">
    <citation type="journal article" date="2021" name="PeerJ">
        <title>Extensive microbial diversity within the chicken gut microbiome revealed by metagenomics and culture.</title>
        <authorList>
            <person name="Gilroy R."/>
            <person name="Ravi A."/>
            <person name="Getino M."/>
            <person name="Pursley I."/>
            <person name="Horton D.L."/>
            <person name="Alikhan N.F."/>
            <person name="Baker D."/>
            <person name="Gharbi K."/>
            <person name="Hall N."/>
            <person name="Watson M."/>
            <person name="Adriaenssens E.M."/>
            <person name="Foster-Nyarko E."/>
            <person name="Jarju S."/>
            <person name="Secka A."/>
            <person name="Antonio M."/>
            <person name="Oren A."/>
            <person name="Chaudhuri R.R."/>
            <person name="La Ragione R."/>
            <person name="Hildebrand F."/>
            <person name="Pallen M.J."/>
        </authorList>
    </citation>
    <scope>NUCLEOTIDE SEQUENCE</scope>
    <source>
        <strain evidence="3">3924</strain>
    </source>
</reference>
<reference evidence="3" key="1">
    <citation type="submission" date="2020-10" db="EMBL/GenBank/DDBJ databases">
        <authorList>
            <person name="Gilroy R."/>
        </authorList>
    </citation>
    <scope>NUCLEOTIDE SEQUENCE</scope>
    <source>
        <strain evidence="3">3924</strain>
    </source>
</reference>
<evidence type="ECO:0000313" key="4">
    <source>
        <dbReference type="Proteomes" id="UP000712007"/>
    </source>
</evidence>
<feature type="signal peptide" evidence="1">
    <location>
        <begin position="1"/>
        <end position="25"/>
    </location>
</feature>
<accession>A0A940IEY3</accession>
<feature type="domain" description="DUF5689" evidence="2">
    <location>
        <begin position="38"/>
        <end position="270"/>
    </location>
</feature>
<dbReference type="PROSITE" id="PS51257">
    <property type="entry name" value="PROKAR_LIPOPROTEIN"/>
    <property type="match status" value="1"/>
</dbReference>
<name>A0A940IEY3_9BACT</name>
<dbReference type="AlphaFoldDB" id="A0A940IEY3"/>
<dbReference type="EMBL" id="JADIMV010000085">
    <property type="protein sequence ID" value="MBO8440012.1"/>
    <property type="molecule type" value="Genomic_DNA"/>
</dbReference>
<evidence type="ECO:0000313" key="3">
    <source>
        <dbReference type="EMBL" id="MBO8440012.1"/>
    </source>
</evidence>
<dbReference type="Pfam" id="PF18942">
    <property type="entry name" value="DUF5689"/>
    <property type="match status" value="1"/>
</dbReference>
<gene>
    <name evidence="3" type="ORF">IAC51_05105</name>
</gene>
<protein>
    <recommendedName>
        <fullName evidence="2">DUF5689 domain-containing protein</fullName>
    </recommendedName>
</protein>